<keyword evidence="3" id="KW-1185">Reference proteome</keyword>
<proteinExistence type="predicted"/>
<evidence type="ECO:0000313" key="2">
    <source>
        <dbReference type="EMBL" id="MBL1080261.1"/>
    </source>
</evidence>
<organism evidence="2 3">
    <name type="scientific">Nocardia acididurans</name>
    <dbReference type="NCBI Taxonomy" id="2802282"/>
    <lineage>
        <taxon>Bacteria</taxon>
        <taxon>Bacillati</taxon>
        <taxon>Actinomycetota</taxon>
        <taxon>Actinomycetes</taxon>
        <taxon>Mycobacteriales</taxon>
        <taxon>Nocardiaceae</taxon>
        <taxon>Nocardia</taxon>
    </lineage>
</organism>
<evidence type="ECO:0000313" key="3">
    <source>
        <dbReference type="Proteomes" id="UP000602198"/>
    </source>
</evidence>
<dbReference type="Pfam" id="PF13672">
    <property type="entry name" value="PP2C_2"/>
    <property type="match status" value="1"/>
</dbReference>
<dbReference type="InterPro" id="IPR036457">
    <property type="entry name" value="PPM-type-like_dom_sf"/>
</dbReference>
<feature type="domain" description="PPM-type phosphatase" evidence="1">
    <location>
        <begin position="19"/>
        <end position="260"/>
    </location>
</feature>
<name>A0ABS1MI65_9NOCA</name>
<dbReference type="EMBL" id="JAERRJ010000028">
    <property type="protein sequence ID" value="MBL1080261.1"/>
    <property type="molecule type" value="Genomic_DNA"/>
</dbReference>
<dbReference type="SUPFAM" id="SSF81606">
    <property type="entry name" value="PP2C-like"/>
    <property type="match status" value="1"/>
</dbReference>
<dbReference type="SMART" id="SM00332">
    <property type="entry name" value="PP2Cc"/>
    <property type="match status" value="1"/>
</dbReference>
<sequence length="268" mass="28359">MSATAYDPATTAYLLRDIEVGSASLIGGRARQEDASDHAEFVGADPGYVVVAAADGIGSVPGSAVIADAAARTACTLAAGLDHRATPAQLIRLTRAAVPLCGRHGDQATRMLFEDYSGLYNGARPNTTLVVATITADADIHVGWIGDSRASVLLGNTRLVQLSRDHNLGKFGRPQVLTRSLARAESEPEQCHWPTWPNLLRARRVLLSTDGVHEALSQKTIRRILTVAPSSQQAAQWLTRAAVAAAGARADNATAVVVTIPHPPRPER</sequence>
<comment type="caution">
    <text evidence="2">The sequence shown here is derived from an EMBL/GenBank/DDBJ whole genome shotgun (WGS) entry which is preliminary data.</text>
</comment>
<gene>
    <name evidence="2" type="ORF">JK358_38285</name>
</gene>
<reference evidence="2 3" key="1">
    <citation type="submission" date="2021-01" db="EMBL/GenBank/DDBJ databases">
        <title>WGS of actinomycetes isolated from Thailand.</title>
        <authorList>
            <person name="Thawai C."/>
        </authorList>
    </citation>
    <scope>NUCLEOTIDE SEQUENCE [LARGE SCALE GENOMIC DNA]</scope>
    <source>
        <strain evidence="2 3">LPG 2</strain>
    </source>
</reference>
<dbReference type="InterPro" id="IPR001932">
    <property type="entry name" value="PPM-type_phosphatase-like_dom"/>
</dbReference>
<dbReference type="RefSeq" id="WP_201958658.1">
    <property type="nucleotide sequence ID" value="NZ_JAERRJ010000028.1"/>
</dbReference>
<accession>A0ABS1MI65</accession>
<dbReference type="Proteomes" id="UP000602198">
    <property type="component" value="Unassembled WGS sequence"/>
</dbReference>
<protein>
    <submittedName>
        <fullName evidence="2">Protein phosphatase 2C domain-containing protein</fullName>
    </submittedName>
</protein>
<evidence type="ECO:0000259" key="1">
    <source>
        <dbReference type="PROSITE" id="PS51746"/>
    </source>
</evidence>
<dbReference type="Gene3D" id="3.60.40.10">
    <property type="entry name" value="PPM-type phosphatase domain"/>
    <property type="match status" value="1"/>
</dbReference>
<dbReference type="PROSITE" id="PS51746">
    <property type="entry name" value="PPM_2"/>
    <property type="match status" value="1"/>
</dbReference>